<dbReference type="Proteomes" id="UP001175226">
    <property type="component" value="Unassembled WGS sequence"/>
</dbReference>
<reference evidence="2" key="1">
    <citation type="submission" date="2023-06" db="EMBL/GenBank/DDBJ databases">
        <authorList>
            <consortium name="Lawrence Berkeley National Laboratory"/>
            <person name="Ahrendt S."/>
            <person name="Sahu N."/>
            <person name="Indic B."/>
            <person name="Wong-Bajracharya J."/>
            <person name="Merenyi Z."/>
            <person name="Ke H.-M."/>
            <person name="Monk M."/>
            <person name="Kocsube S."/>
            <person name="Drula E."/>
            <person name="Lipzen A."/>
            <person name="Balint B."/>
            <person name="Henrissat B."/>
            <person name="Andreopoulos B."/>
            <person name="Martin F.M."/>
            <person name="Harder C.B."/>
            <person name="Rigling D."/>
            <person name="Ford K.L."/>
            <person name="Foster G.D."/>
            <person name="Pangilinan J."/>
            <person name="Papanicolaou A."/>
            <person name="Barry K."/>
            <person name="LaButti K."/>
            <person name="Viragh M."/>
            <person name="Koriabine M."/>
            <person name="Yan M."/>
            <person name="Riley R."/>
            <person name="Champramary S."/>
            <person name="Plett K.L."/>
            <person name="Tsai I.J."/>
            <person name="Slot J."/>
            <person name="Sipos G."/>
            <person name="Plett J."/>
            <person name="Nagy L.G."/>
            <person name="Grigoriev I.V."/>
        </authorList>
    </citation>
    <scope>NUCLEOTIDE SEQUENCE</scope>
    <source>
        <strain evidence="2">FPL87.14</strain>
    </source>
</reference>
<feature type="compositionally biased region" description="Polar residues" evidence="1">
    <location>
        <begin position="429"/>
        <end position="459"/>
    </location>
</feature>
<feature type="region of interest" description="Disordered" evidence="1">
    <location>
        <begin position="321"/>
        <end position="497"/>
    </location>
</feature>
<feature type="compositionally biased region" description="Polar residues" evidence="1">
    <location>
        <begin position="1181"/>
        <end position="1193"/>
    </location>
</feature>
<gene>
    <name evidence="2" type="ORF">EV421DRAFT_1796368</name>
</gene>
<evidence type="ECO:0000313" key="2">
    <source>
        <dbReference type="EMBL" id="KAK0445410.1"/>
    </source>
</evidence>
<evidence type="ECO:0000313" key="3">
    <source>
        <dbReference type="Proteomes" id="UP001175226"/>
    </source>
</evidence>
<feature type="region of interest" description="Disordered" evidence="1">
    <location>
        <begin position="994"/>
        <end position="1255"/>
    </location>
</feature>
<feature type="compositionally biased region" description="Low complexity" evidence="1">
    <location>
        <begin position="869"/>
        <end position="885"/>
    </location>
</feature>
<feature type="compositionally biased region" description="Basic and acidic residues" evidence="1">
    <location>
        <begin position="56"/>
        <end position="65"/>
    </location>
</feature>
<feature type="compositionally biased region" description="Basic and acidic residues" evidence="1">
    <location>
        <begin position="418"/>
        <end position="427"/>
    </location>
</feature>
<feature type="compositionally biased region" description="Pro residues" evidence="1">
    <location>
        <begin position="647"/>
        <end position="658"/>
    </location>
</feature>
<proteinExistence type="predicted"/>
<name>A0AA39JP40_9AGAR</name>
<feature type="compositionally biased region" description="Polar residues" evidence="1">
    <location>
        <begin position="721"/>
        <end position="752"/>
    </location>
</feature>
<feature type="region of interest" description="Disordered" evidence="1">
    <location>
        <begin position="631"/>
        <end position="812"/>
    </location>
</feature>
<feature type="compositionally biased region" description="Low complexity" evidence="1">
    <location>
        <begin position="831"/>
        <end position="847"/>
    </location>
</feature>
<organism evidence="2 3">
    <name type="scientific">Armillaria borealis</name>
    <dbReference type="NCBI Taxonomy" id="47425"/>
    <lineage>
        <taxon>Eukaryota</taxon>
        <taxon>Fungi</taxon>
        <taxon>Dikarya</taxon>
        <taxon>Basidiomycota</taxon>
        <taxon>Agaricomycotina</taxon>
        <taxon>Agaricomycetes</taxon>
        <taxon>Agaricomycetidae</taxon>
        <taxon>Agaricales</taxon>
        <taxon>Marasmiineae</taxon>
        <taxon>Physalacriaceae</taxon>
        <taxon>Armillaria</taxon>
    </lineage>
</organism>
<feature type="compositionally biased region" description="Low complexity" evidence="1">
    <location>
        <begin position="1087"/>
        <end position="1096"/>
    </location>
</feature>
<sequence length="1255" mass="130491">MSSSSSQDDHRRLQRAAGTRQLTRRNSSFLNSVKNYVPKPLARLFSGSEEFDDSKDEMGKWRRLDGQQNEPVDGNDDSPAPKRLRLRSPDRAASQPPPHTASGYLDPPSSAFQPFFHPSYLSNDPSNRSSSLTLPATTVLDIPRNEPRTTLSPLRNQFSRTMSIDPPRNPITRRLSRDATMQSVVLPPLHDVAARDMSMEPAPGSFLRSSGSQIRDTSLPLGFRIRTSVTPQPVRDSSEPPTISSLGSKPVFVRGPAPEASKPQATLGSLVDTQRRTQSPVRQHSSSSLLFGSQSTSVKGSRPITTAERTLHDLDIYRTPLKPSRLRENSSLASSPGGATDMFSRKKSYQRMPGGRTVKAKVANQTKPYAGDAGIKKHLARSRKASVEEEVVPSKGELNDDDVSMNEGRPLSNILPEINKDRGELRLPDNQSKTSKAAEKQSSMPSSSSLRVGRTFTSRNHIDRPSRPGKNGFSAAYDDGEDEEREEESRKEREMMEEAAKHVPIFNIPAGFSFAKDTDKLQGVASDLPKAKEPPIPSLPFSISSFQSGTSSVSSATSIPPSNGSESASAAASPFTPPTPAPDIPAKVDSVPASSTAETLPKANGGIPDFFASSKTVGQTSLVVPPMTLTATGASAPASLPFSLTPPQQPPAATPAPSAPVHDADNPLWNRVKKDDTAGKAQNDLPAPSSDVNGGGGIFAFGGPGTTTSFPLFGSAKQDGGPQTSIPAESAFKPSSFSFSGSATPESSSVADSTPPPPLFSIAPAKTAESEQAQKPLTLTFGSSNATKESTNSNAFSFGQTPNNSTEPKTNGFFAKQVEALDSAPKPSTAAFTFAGSPAPAAPTTPAISFGDTLSNKTTTTPQSPFSLGSAPSAGGNNAAFTFGPPTAPADKAEPAPKPPFSFGPAPTTAKDNGAANPISFAFGSGPGDKKNESSSSSMFGFGATPSTPPISDADKKPSFSFTQTSTSAPATSFSFGGGATSDVSKPFSFVTAAMNPRPVTPPNQDQEIKMDESPTRDMQVTNGPKIAEPRPTLGVFPSFNNTSGGSSFGQPGGSSFTFGAAPTSSNPFAKENKPEENKGFGGFGQSSGTSSGFPFTRKTSEDPPRPSTAGAFSFQSPNSATGSGSGSGFGFGGATNGTTSTFPSGPLSAPNSPSTFNNPSPSFTFAAAPATTNPFAFGSQPASPATGSTNLPSVASTGFGGGFGGSSNPFGAASTTPVVPSSGGTLFTIGAAPSAPPSGMRQIKKLPTRRGAKR</sequence>
<accession>A0AA39JP40</accession>
<feature type="compositionally biased region" description="Polar residues" evidence="1">
    <location>
        <begin position="120"/>
        <end position="136"/>
    </location>
</feature>
<comment type="caution">
    <text evidence="2">The sequence shown here is derived from an EMBL/GenBank/DDBJ whole genome shotgun (WGS) entry which is preliminary data.</text>
</comment>
<feature type="compositionally biased region" description="Basic and acidic residues" evidence="1">
    <location>
        <begin position="1007"/>
        <end position="1016"/>
    </location>
</feature>
<evidence type="ECO:0000256" key="1">
    <source>
        <dbReference type="SAM" id="MobiDB-lite"/>
    </source>
</evidence>
<feature type="region of interest" description="Disordered" evidence="1">
    <location>
        <begin position="1"/>
        <end position="153"/>
    </location>
</feature>
<feature type="compositionally biased region" description="Polar residues" evidence="1">
    <location>
        <begin position="852"/>
        <end position="867"/>
    </location>
</feature>
<feature type="compositionally biased region" description="Low complexity" evidence="1">
    <location>
        <begin position="1151"/>
        <end position="1178"/>
    </location>
</feature>
<keyword evidence="3" id="KW-1185">Reference proteome</keyword>
<dbReference type="EMBL" id="JAUEPT010000016">
    <property type="protein sequence ID" value="KAK0445410.1"/>
    <property type="molecule type" value="Genomic_DNA"/>
</dbReference>
<feature type="compositionally biased region" description="Gly residues" evidence="1">
    <location>
        <begin position="693"/>
        <end position="705"/>
    </location>
</feature>
<feature type="compositionally biased region" description="Polar residues" evidence="1">
    <location>
        <begin position="20"/>
        <end position="34"/>
    </location>
</feature>
<feature type="region of interest" description="Disordered" evidence="1">
    <location>
        <begin position="224"/>
        <end position="306"/>
    </location>
</feature>
<feature type="compositionally biased region" description="Low complexity" evidence="1">
    <location>
        <begin position="285"/>
        <end position="297"/>
    </location>
</feature>
<feature type="compositionally biased region" description="Low complexity" evidence="1">
    <location>
        <begin position="539"/>
        <end position="574"/>
    </location>
</feature>
<feature type="compositionally biased region" description="Low complexity" evidence="1">
    <location>
        <begin position="959"/>
        <end position="975"/>
    </location>
</feature>
<feature type="region of interest" description="Disordered" evidence="1">
    <location>
        <begin position="527"/>
        <end position="611"/>
    </location>
</feature>
<feature type="compositionally biased region" description="Polar residues" evidence="1">
    <location>
        <begin position="1216"/>
        <end position="1226"/>
    </location>
</feature>
<feature type="compositionally biased region" description="Basic and acidic residues" evidence="1">
    <location>
        <begin position="487"/>
        <end position="497"/>
    </location>
</feature>
<protein>
    <submittedName>
        <fullName evidence="2">Uncharacterized protein</fullName>
    </submittedName>
</protein>
<dbReference type="AlphaFoldDB" id="A0AA39JP40"/>
<feature type="compositionally biased region" description="Basic residues" evidence="1">
    <location>
        <begin position="1243"/>
        <end position="1255"/>
    </location>
</feature>
<feature type="compositionally biased region" description="Polar residues" evidence="1">
    <location>
        <begin position="770"/>
        <end position="809"/>
    </location>
</feature>
<feature type="compositionally biased region" description="Gly residues" evidence="1">
    <location>
        <begin position="1124"/>
        <end position="1136"/>
    </location>
</feature>
<feature type="region of interest" description="Disordered" evidence="1">
    <location>
        <begin position="831"/>
        <end position="978"/>
    </location>
</feature>